<feature type="region of interest" description="Disordered" evidence="1">
    <location>
        <begin position="142"/>
        <end position="175"/>
    </location>
</feature>
<feature type="compositionally biased region" description="Basic residues" evidence="1">
    <location>
        <begin position="162"/>
        <end position="172"/>
    </location>
</feature>
<protein>
    <submittedName>
        <fullName evidence="2">17313_t:CDS:1</fullName>
    </submittedName>
</protein>
<name>A0A9N9NN52_9GLOM</name>
<accession>A0A9N9NN52</accession>
<sequence length="245" mass="28367">MTTNEDVRWESRLTYFELNEAWCLVDFLNWSIAYANSFGSKQDEHLLYKICLEKISLNPQLLKSCSSELVKKLVSNCINSFSKDIKSSEVKKFWDNNYQVLQTDFSEALSNTTRNTIQSALKRNFNEGEIIIDAGKNPFYVSEHGKDPKNATNQNGEDGLSNHKKAKKKTKNNSRSMIQKLRNSNENSSSQSPYETDEEIKFDFKSVETELLQEKTNEWEVGMINISQKFKKYQLEILEKARLTA</sequence>
<keyword evidence="3" id="KW-1185">Reference proteome</keyword>
<proteinExistence type="predicted"/>
<dbReference type="Proteomes" id="UP000789759">
    <property type="component" value="Unassembled WGS sequence"/>
</dbReference>
<evidence type="ECO:0000313" key="3">
    <source>
        <dbReference type="Proteomes" id="UP000789759"/>
    </source>
</evidence>
<organism evidence="2 3">
    <name type="scientific">Cetraspora pellucida</name>
    <dbReference type="NCBI Taxonomy" id="1433469"/>
    <lineage>
        <taxon>Eukaryota</taxon>
        <taxon>Fungi</taxon>
        <taxon>Fungi incertae sedis</taxon>
        <taxon>Mucoromycota</taxon>
        <taxon>Glomeromycotina</taxon>
        <taxon>Glomeromycetes</taxon>
        <taxon>Diversisporales</taxon>
        <taxon>Gigasporaceae</taxon>
        <taxon>Cetraspora</taxon>
    </lineage>
</organism>
<reference evidence="2" key="1">
    <citation type="submission" date="2021-06" db="EMBL/GenBank/DDBJ databases">
        <authorList>
            <person name="Kallberg Y."/>
            <person name="Tangrot J."/>
            <person name="Rosling A."/>
        </authorList>
    </citation>
    <scope>NUCLEOTIDE SEQUENCE</scope>
    <source>
        <strain evidence="2">FL966</strain>
    </source>
</reference>
<dbReference type="EMBL" id="CAJVQA010016908">
    <property type="protein sequence ID" value="CAG8745754.1"/>
    <property type="molecule type" value="Genomic_DNA"/>
</dbReference>
<comment type="caution">
    <text evidence="2">The sequence shown here is derived from an EMBL/GenBank/DDBJ whole genome shotgun (WGS) entry which is preliminary data.</text>
</comment>
<gene>
    <name evidence="2" type="ORF">CPELLU_LOCUS14367</name>
</gene>
<evidence type="ECO:0000313" key="2">
    <source>
        <dbReference type="EMBL" id="CAG8745754.1"/>
    </source>
</evidence>
<evidence type="ECO:0000256" key="1">
    <source>
        <dbReference type="SAM" id="MobiDB-lite"/>
    </source>
</evidence>
<dbReference type="AlphaFoldDB" id="A0A9N9NN52"/>
<dbReference type="OrthoDB" id="2447250at2759"/>